<dbReference type="AlphaFoldDB" id="A0A840QP46"/>
<keyword evidence="1" id="KW-1133">Transmembrane helix</keyword>
<keyword evidence="3" id="KW-1185">Reference proteome</keyword>
<proteinExistence type="predicted"/>
<dbReference type="RefSeq" id="WP_184663543.1">
    <property type="nucleotide sequence ID" value="NZ_JACHHB010000004.1"/>
</dbReference>
<keyword evidence="1" id="KW-0812">Transmembrane</keyword>
<protein>
    <recommendedName>
        <fullName evidence="4">Competence protein ComGG</fullName>
    </recommendedName>
</protein>
<evidence type="ECO:0000256" key="1">
    <source>
        <dbReference type="SAM" id="Phobius"/>
    </source>
</evidence>
<keyword evidence="1" id="KW-0472">Membrane</keyword>
<feature type="transmembrane region" description="Helical" evidence="1">
    <location>
        <begin position="6"/>
        <end position="24"/>
    </location>
</feature>
<evidence type="ECO:0000313" key="3">
    <source>
        <dbReference type="Proteomes" id="UP000551878"/>
    </source>
</evidence>
<evidence type="ECO:0008006" key="4">
    <source>
        <dbReference type="Google" id="ProtNLM"/>
    </source>
</evidence>
<accession>A0A840QP46</accession>
<dbReference type="Pfam" id="PF14173">
    <property type="entry name" value="ComGG"/>
    <property type="match status" value="1"/>
</dbReference>
<reference evidence="2 3" key="1">
    <citation type="submission" date="2020-08" db="EMBL/GenBank/DDBJ databases">
        <title>Genomic Encyclopedia of Type Strains, Phase IV (KMG-IV): sequencing the most valuable type-strain genomes for metagenomic binning, comparative biology and taxonomic classification.</title>
        <authorList>
            <person name="Goeker M."/>
        </authorList>
    </citation>
    <scope>NUCLEOTIDE SEQUENCE [LARGE SCALE GENOMIC DNA]</scope>
    <source>
        <strain evidence="2 3">DSM 24696</strain>
    </source>
</reference>
<evidence type="ECO:0000313" key="2">
    <source>
        <dbReference type="EMBL" id="MBB5173103.1"/>
    </source>
</evidence>
<dbReference type="EMBL" id="JACHHB010000004">
    <property type="protein sequence ID" value="MBB5173103.1"/>
    <property type="molecule type" value="Genomic_DNA"/>
</dbReference>
<dbReference type="InterPro" id="IPR020372">
    <property type="entry name" value="Competence_ComGG"/>
</dbReference>
<sequence length="127" mass="14391">MKREGGFILPVTLVVMLLVVSGLLQQVALYEQERTFATMHSDWLAADQMAMAAKKHIIVLISKGEHDSLNETMSYPNGEVEVVVTPDDDEQYAVMLTSRLNEGPLRRIEFRYDANNQTITHWIEGGR</sequence>
<organism evidence="2 3">
    <name type="scientific">Texcoconibacillus texcoconensis</name>
    <dbReference type="NCBI Taxonomy" id="1095777"/>
    <lineage>
        <taxon>Bacteria</taxon>
        <taxon>Bacillati</taxon>
        <taxon>Bacillota</taxon>
        <taxon>Bacilli</taxon>
        <taxon>Bacillales</taxon>
        <taxon>Bacillaceae</taxon>
        <taxon>Texcoconibacillus</taxon>
    </lineage>
</organism>
<gene>
    <name evidence="2" type="ORF">HNQ41_001266</name>
</gene>
<name>A0A840QP46_9BACI</name>
<comment type="caution">
    <text evidence="2">The sequence shown here is derived from an EMBL/GenBank/DDBJ whole genome shotgun (WGS) entry which is preliminary data.</text>
</comment>
<dbReference type="Proteomes" id="UP000551878">
    <property type="component" value="Unassembled WGS sequence"/>
</dbReference>